<comment type="cofactor">
    <cofactor evidence="1">
        <name>[4Fe-4S] cluster</name>
        <dbReference type="ChEBI" id="CHEBI:49883"/>
    </cofactor>
</comment>
<evidence type="ECO:0000313" key="17">
    <source>
        <dbReference type="Proteomes" id="UP000746471"/>
    </source>
</evidence>
<evidence type="ECO:0000256" key="8">
    <source>
        <dbReference type="ARBA" id="ARBA00022723"/>
    </source>
</evidence>
<comment type="similarity">
    <text evidence="4">Belongs to the radical SAM superfamily. NifB family.</text>
</comment>
<name>A0ABS5PMY5_9FIRM</name>
<dbReference type="SFLD" id="SFLDG01068">
    <property type="entry name" value="FeMo_cofactor_biosynthesis_pro"/>
    <property type="match status" value="1"/>
</dbReference>
<evidence type="ECO:0000256" key="7">
    <source>
        <dbReference type="ARBA" id="ARBA00022691"/>
    </source>
</evidence>
<keyword evidence="11" id="KW-0535">Nitrogen fixation</keyword>
<evidence type="ECO:0000256" key="2">
    <source>
        <dbReference type="ARBA" id="ARBA00003522"/>
    </source>
</evidence>
<dbReference type="InterPro" id="IPR005980">
    <property type="entry name" value="Nase_CF_NifB"/>
</dbReference>
<evidence type="ECO:0000256" key="11">
    <source>
        <dbReference type="ARBA" id="ARBA00023231"/>
    </source>
</evidence>
<organism evidence="16 17">
    <name type="scientific">Fusibacter paucivorans</name>
    <dbReference type="NCBI Taxonomy" id="76009"/>
    <lineage>
        <taxon>Bacteria</taxon>
        <taxon>Bacillati</taxon>
        <taxon>Bacillota</taxon>
        <taxon>Clostridia</taxon>
        <taxon>Eubacteriales</taxon>
        <taxon>Eubacteriales Family XII. Incertae Sedis</taxon>
        <taxon>Fusibacter</taxon>
    </lineage>
</organism>
<dbReference type="Pfam" id="PF04055">
    <property type="entry name" value="Radical_SAM"/>
    <property type="match status" value="1"/>
</dbReference>
<dbReference type="SUPFAM" id="SSF102114">
    <property type="entry name" value="Radical SAM enzymes"/>
    <property type="match status" value="1"/>
</dbReference>
<evidence type="ECO:0000259" key="15">
    <source>
        <dbReference type="PROSITE" id="PS51918"/>
    </source>
</evidence>
<dbReference type="PANTHER" id="PTHR43787:SF13">
    <property type="entry name" value="FEMO COFACTOR BIOSYNTHESIS PROTEIN NIFB"/>
    <property type="match status" value="1"/>
</dbReference>
<dbReference type="InterPro" id="IPR013785">
    <property type="entry name" value="Aldolase_TIM"/>
</dbReference>
<dbReference type="Proteomes" id="UP000746471">
    <property type="component" value="Unassembled WGS sequence"/>
</dbReference>
<dbReference type="EMBL" id="JAHBCL010000008">
    <property type="protein sequence ID" value="MBS7526257.1"/>
    <property type="molecule type" value="Genomic_DNA"/>
</dbReference>
<dbReference type="SMART" id="SM00729">
    <property type="entry name" value="Elp3"/>
    <property type="match status" value="1"/>
</dbReference>
<dbReference type="SFLD" id="SFLDF00281">
    <property type="entry name" value="FeMo_cofactor_biosynthesis_pro"/>
    <property type="match status" value="1"/>
</dbReference>
<dbReference type="SFLD" id="SFLDS00029">
    <property type="entry name" value="Radical_SAM"/>
    <property type="match status" value="1"/>
</dbReference>
<gene>
    <name evidence="16" type="primary">nifB</name>
    <name evidence="16" type="ORF">KHM83_06175</name>
</gene>
<keyword evidence="9" id="KW-0408">Iron</keyword>
<evidence type="ECO:0000256" key="1">
    <source>
        <dbReference type="ARBA" id="ARBA00001966"/>
    </source>
</evidence>
<dbReference type="InterPro" id="IPR007197">
    <property type="entry name" value="rSAM"/>
</dbReference>
<comment type="caution">
    <text evidence="16">The sequence shown here is derived from an EMBL/GenBank/DDBJ whole genome shotgun (WGS) entry which is preliminary data.</text>
</comment>
<evidence type="ECO:0000256" key="6">
    <source>
        <dbReference type="ARBA" id="ARBA00022485"/>
    </source>
</evidence>
<keyword evidence="7" id="KW-0949">S-adenosyl-L-methionine</keyword>
<sequence length="308" mass="33711">MMHKSLFEMSKLDFDLPANTTADVAEKTLKHPCFNGNAKEYARMHLPIAPRCNIKCNYCNRKFDCANESRPGVASEIMSPQRALSRFLEVKQQYEKLSVIGIAGPGDALANYKNTRETLMLIREHDSEVAFCISTNGLMLYEYADALHELGVSHVTVTMNALDPEIGAIIYDHIRYKGEIHRGVAAAKILIEKQLLGIKKAADLGMLVKINTVAITGVNDHHIVEVVKKATELGAALSNIIPLIPVVGTAFEENTPIDDEALGVLRTEAGKYLSQMLHCRQCRADAVGRLGDSGDKGHAGGCRKLNVG</sequence>
<dbReference type="NCBIfam" id="TIGR01290">
    <property type="entry name" value="nifB"/>
    <property type="match status" value="1"/>
</dbReference>
<comment type="function">
    <text evidence="2">Involved in the biosynthesis of the iron-molybdenum cofactor (FeMo-co or M-cluster) found in the dinitrogenase enzyme of the nitrogenase complex in nitrogen-fixing microorganisms. NifB catalyzes the crucial step of radical SAM-dependent carbide insertion that occurs concomitant with the insertion of a 9th sulfur and the rearrangement/coupling of two [4Fe-4S] clusters into a [8Fe-9S-C] cluster, the precursor to the M-cluster.</text>
</comment>
<dbReference type="SFLD" id="SFLDG01067">
    <property type="entry name" value="SPASM/twitch_domain_containing"/>
    <property type="match status" value="1"/>
</dbReference>
<evidence type="ECO:0000256" key="14">
    <source>
        <dbReference type="ARBA" id="ARBA00032102"/>
    </source>
</evidence>
<evidence type="ECO:0000256" key="9">
    <source>
        <dbReference type="ARBA" id="ARBA00023004"/>
    </source>
</evidence>
<feature type="domain" description="Radical SAM core" evidence="15">
    <location>
        <begin position="38"/>
        <end position="280"/>
    </location>
</feature>
<evidence type="ECO:0000256" key="5">
    <source>
        <dbReference type="ARBA" id="ARBA00021702"/>
    </source>
</evidence>
<keyword evidence="8" id="KW-0479">Metal-binding</keyword>
<dbReference type="InterPro" id="IPR006638">
    <property type="entry name" value="Elp3/MiaA/NifB-like_rSAM"/>
</dbReference>
<keyword evidence="12" id="KW-0456">Lyase</keyword>
<proteinExistence type="inferred from homology"/>
<keyword evidence="17" id="KW-1185">Reference proteome</keyword>
<reference evidence="16 17" key="1">
    <citation type="submission" date="2021-05" db="EMBL/GenBank/DDBJ databases">
        <title>Fusibacter ferrireducens sp. nov., an anaerobic, sulfur- and Fe-reducing bacterium isolated from the mangrove sediment.</title>
        <authorList>
            <person name="Qiu D."/>
        </authorList>
    </citation>
    <scope>NUCLEOTIDE SEQUENCE [LARGE SCALE GENOMIC DNA]</scope>
    <source>
        <strain evidence="16 17">DSM 12116</strain>
    </source>
</reference>
<accession>A0ABS5PMY5</accession>
<evidence type="ECO:0000256" key="10">
    <source>
        <dbReference type="ARBA" id="ARBA00023014"/>
    </source>
</evidence>
<comment type="pathway">
    <text evidence="3">Cofactor biosynthesis; Fe-Mo cofactor biosynthesis.</text>
</comment>
<evidence type="ECO:0000256" key="13">
    <source>
        <dbReference type="ARBA" id="ARBA00030926"/>
    </source>
</evidence>
<evidence type="ECO:0000256" key="4">
    <source>
        <dbReference type="ARBA" id="ARBA00006804"/>
    </source>
</evidence>
<keyword evidence="6" id="KW-0004">4Fe-4S</keyword>
<dbReference type="PANTHER" id="PTHR43787">
    <property type="entry name" value="FEMO COFACTOR BIOSYNTHESIS PROTEIN NIFB-RELATED"/>
    <property type="match status" value="1"/>
</dbReference>
<dbReference type="PROSITE" id="PS51918">
    <property type="entry name" value="RADICAL_SAM"/>
    <property type="match status" value="1"/>
</dbReference>
<evidence type="ECO:0000256" key="12">
    <source>
        <dbReference type="ARBA" id="ARBA00023239"/>
    </source>
</evidence>
<dbReference type="CDD" id="cd01335">
    <property type="entry name" value="Radical_SAM"/>
    <property type="match status" value="1"/>
</dbReference>
<dbReference type="RefSeq" id="WP_213236037.1">
    <property type="nucleotide sequence ID" value="NZ_JAHBCL010000008.1"/>
</dbReference>
<evidence type="ECO:0000313" key="16">
    <source>
        <dbReference type="EMBL" id="MBS7526257.1"/>
    </source>
</evidence>
<keyword evidence="10" id="KW-0411">Iron-sulfur</keyword>
<dbReference type="InterPro" id="IPR058240">
    <property type="entry name" value="rSAM_sf"/>
</dbReference>
<protein>
    <recommendedName>
        <fullName evidence="5">FeMo cofactor biosynthesis protein NifB</fullName>
    </recommendedName>
    <alternativeName>
        <fullName evidence="14">Nitrogenase cofactor maturase NifB</fullName>
    </alternativeName>
    <alternativeName>
        <fullName evidence="13">Radical SAM assemblase NifB</fullName>
    </alternativeName>
</protein>
<evidence type="ECO:0000256" key="3">
    <source>
        <dbReference type="ARBA" id="ARBA00005155"/>
    </source>
</evidence>
<dbReference type="Gene3D" id="3.20.20.70">
    <property type="entry name" value="Aldolase class I"/>
    <property type="match status" value="1"/>
</dbReference>